<dbReference type="PROSITE" id="PS51318">
    <property type="entry name" value="TAT"/>
    <property type="match status" value="1"/>
</dbReference>
<keyword evidence="1" id="KW-0732">Signal</keyword>
<proteinExistence type="predicted"/>
<feature type="signal peptide" evidence="1">
    <location>
        <begin position="1"/>
        <end position="34"/>
    </location>
</feature>
<organism evidence="3 4">
    <name type="scientific">Psychromicrobium lacuslunae</name>
    <dbReference type="NCBI Taxonomy" id="1618207"/>
    <lineage>
        <taxon>Bacteria</taxon>
        <taxon>Bacillati</taxon>
        <taxon>Actinomycetota</taxon>
        <taxon>Actinomycetes</taxon>
        <taxon>Micrococcales</taxon>
        <taxon>Micrococcaceae</taxon>
        <taxon>Psychromicrobium</taxon>
    </lineage>
</organism>
<sequence length="211" mass="21840">MLTRRHFVKTSTLAVGAAAAGMAVGVAAATPAQAEYVTPALVPIMQSTTGAYAAYNCGPTSVTMALVAKGIKPAAWPDKVAAVQLVRRDAMKKVGSGGTTLAQIQAGFAYYGKGSHIAGIDEAINWAHQGHAVVVGGDAATPAFNWAKWLTAGASGVGHYVFLAGYDSSRGYKILDPVSASSANVVHYVSESAIRAFSSYYPYQSNVIPNL</sequence>
<dbReference type="Proteomes" id="UP000061839">
    <property type="component" value="Chromosome"/>
</dbReference>
<dbReference type="OrthoDB" id="4791820at2"/>
<dbReference type="HOGENOM" id="CLU_1302819_0_0_11"/>
<dbReference type="AlphaFoldDB" id="A0A0D4BYT7"/>
<dbReference type="EMBL" id="CP011005">
    <property type="protein sequence ID" value="AJT41592.1"/>
    <property type="molecule type" value="Genomic_DNA"/>
</dbReference>
<evidence type="ECO:0000313" key="4">
    <source>
        <dbReference type="Proteomes" id="UP000061839"/>
    </source>
</evidence>
<dbReference type="InterPro" id="IPR019546">
    <property type="entry name" value="TAT_signal_bac_arc"/>
</dbReference>
<feature type="domain" description="Peptidase C39-like" evidence="2">
    <location>
        <begin position="53"/>
        <end position="177"/>
    </location>
</feature>
<evidence type="ECO:0000313" key="3">
    <source>
        <dbReference type="EMBL" id="AJT41592.1"/>
    </source>
</evidence>
<feature type="chain" id="PRO_5002281184" description="Peptidase C39-like domain-containing protein" evidence="1">
    <location>
        <begin position="35"/>
        <end position="211"/>
    </location>
</feature>
<dbReference type="RefSeq" id="WP_045075071.1">
    <property type="nucleotide sequence ID" value="NZ_CP011005.1"/>
</dbReference>
<reference evidence="3 4" key="1">
    <citation type="journal article" date="2015" name="Genome Announc.">
        <title>Complete Genome Sequencing of Protease-Producing Novel Arthrobacter sp. Strain IHBB 11108 Using PacBio Single-Molecule Real-Time Sequencing Technology.</title>
        <authorList>
            <person name="Kiran S."/>
            <person name="Swarnkar M.K."/>
            <person name="Pal M."/>
            <person name="Thakur R."/>
            <person name="Tewari R."/>
            <person name="Singh A.K."/>
            <person name="Gulati A."/>
        </authorList>
    </citation>
    <scope>NUCLEOTIDE SEQUENCE [LARGE SCALE GENOMIC DNA]</scope>
    <source>
        <strain evidence="3 4">IHBB 11108</strain>
    </source>
</reference>
<dbReference type="PATRIC" id="fig|1618207.4.peg.1789"/>
<evidence type="ECO:0000259" key="2">
    <source>
        <dbReference type="Pfam" id="PF13529"/>
    </source>
</evidence>
<gene>
    <name evidence="3" type="ORF">UM93_08830</name>
</gene>
<accession>A0A0D4BYT7</accession>
<protein>
    <recommendedName>
        <fullName evidence="2">Peptidase C39-like domain-containing protein</fullName>
    </recommendedName>
</protein>
<name>A0A0D4BYT7_9MICC</name>
<dbReference type="InterPro" id="IPR006311">
    <property type="entry name" value="TAT_signal"/>
</dbReference>
<dbReference type="KEGG" id="ari:UM93_08830"/>
<dbReference type="Pfam" id="PF13529">
    <property type="entry name" value="Peptidase_C39_2"/>
    <property type="match status" value="1"/>
</dbReference>
<keyword evidence="4" id="KW-1185">Reference proteome</keyword>
<dbReference type="NCBIfam" id="TIGR01409">
    <property type="entry name" value="TAT_signal_seq"/>
    <property type="match status" value="1"/>
</dbReference>
<evidence type="ECO:0000256" key="1">
    <source>
        <dbReference type="SAM" id="SignalP"/>
    </source>
</evidence>
<dbReference type="InterPro" id="IPR039564">
    <property type="entry name" value="Peptidase_C39-like"/>
</dbReference>
<dbReference type="Gene3D" id="3.90.70.10">
    <property type="entry name" value="Cysteine proteinases"/>
    <property type="match status" value="1"/>
</dbReference>